<dbReference type="InterPro" id="IPR013968">
    <property type="entry name" value="PKS_KR"/>
</dbReference>
<dbReference type="NCBIfam" id="NF040521">
    <property type="entry name" value="C45_proenzyme"/>
    <property type="match status" value="1"/>
</dbReference>
<feature type="domain" description="PKS/mFAS DH" evidence="6">
    <location>
        <begin position="905"/>
        <end position="1220"/>
    </location>
</feature>
<evidence type="ECO:0000256" key="4">
    <source>
        <dbReference type="PROSITE-ProRule" id="PRU01363"/>
    </source>
</evidence>
<dbReference type="Gene3D" id="3.90.470.20">
    <property type="entry name" value="4'-phosphopantetheinyl transferase domain"/>
    <property type="match status" value="2"/>
</dbReference>
<dbReference type="SUPFAM" id="SSF56214">
    <property type="entry name" value="4'-phosphopantetheinyl transferase"/>
    <property type="match status" value="1"/>
</dbReference>
<evidence type="ECO:0000256" key="3">
    <source>
        <dbReference type="ARBA" id="ARBA00023002"/>
    </source>
</evidence>
<feature type="compositionally biased region" description="Low complexity" evidence="5">
    <location>
        <begin position="1237"/>
        <end position="1251"/>
    </location>
</feature>
<dbReference type="InterPro" id="IPR008278">
    <property type="entry name" value="4-PPantetheinyl_Trfase_dom"/>
</dbReference>
<dbReference type="InterPro" id="IPR057326">
    <property type="entry name" value="KR_dom"/>
</dbReference>
<sequence>MGLQHGKTYADDVCRMLDREEEIHLTAQGRGADDLKAIVARPEEYFSSQDVDELRGVADGASVPLDRIISHNVSIAPAALPGCTQFALAAQRNHGLGLIHAANEDSSLSLTMPDCLKRIVQVRRPNGLTPYVTFSIGGQVAGLSGMNAHGLAVTSTLLLNRRDPNEHRDGWKHPVLVKRLLESAHDIDSAIELVRSYSRSGTWSLCLSHQRSDTLCYLEYDGNELAVSRDRTRVATTNHCVLLNPRLRVPDHSAHRLARLEELLESGKVDSSQAQSILRDRFDRARDRFTTHRTMNTICRVDNQVSLVFQPANREVWVTAGPSADKEGEVFHRIEVGALLDKPPANSNGHVDSGAAAPSSPVSVRTEPATIDETPLVPESERRMQRRVLRIARSAHQPPQNAVWQPAGNVLILGDGEVASGLEEQLRSRGVTVRQVSSTTNWEDLEPIVKSLLASGPWPHLFVVTGREQEAASSNAIENWSDRAGRGLLSPYFFIQAWGRHLAENQLVNQATLVGVASLGGDFGTNLATVPAVETGGLCGLLKGIHREVPDMTVKAIDVPAAESATSVVEACLAELSLGRPEVEVSYRRKVRYTPTLLTAPSSQCQPGRPPEQGGVWVVTGGARGVTAVVARELARKYGLRLHLVGSSTLPEIDPKWKNASPQELAAFKKEVSAAALKAGQKPAEQWKRTEKAIEMDRTLSEYTAAGVTYTYHRCDVSNAADVSALLDQIRATDGPISGVIHGAGIESASRFDRKTRGIVEATVSIKVGGAVALMQATRQDPLTHFIGFGSTSGRFGGLGQTDYSLASDLLCKMCAWLGVERPEVRSVGIHWPPWDEVGMAARPESRLALSASGLTFMPPLEGAAHVLDEVALAPTEAEVVFVDQRLFPDAGRLRVDITALSGLHGAVRVQITQLIDQFVSHSGNTSSFETVFDPERTAMLDAHRHRKVPIFPGVGSLEGFCELFRIEHPQTSAFDLSNVTIERGLRFHSARPQRVTWNAKGDADAMQCELVSDFRDRRGRLIDVNRTYSKGLVAAAVAGERLVTRDPGAQPTDGWVPAPYYSDWESMNGDDDRPYHAAPLNGLTSLRRSLSSLTVTFNHVPSATLRREVTVRDDSDLRPSATPNNFATSPTALDACLLGVELTNFWKHGVTSLPVRFGQVRIHRRPEPGEECIARIWELGRDEQAKASRADIVLFDSQGRVVAELKDFVHADVSASPGTPDSMRRPEWRNASEPVSTPASPTATGSSTSGEMSLPLITDWQQTGPTTGQGRFDLDTAADPFLKEHRLNDRPILPAVIGLEALVEGAATSLDVESDTIVVENFEVLRPLRLDDATTRTLTVRVSDLGQGLECRLESEDGIWPDGPIYHGEPFRCLQEMFLWRDGGWGTLTAKAAGELLGSHRSGTPLTPSSLIDSALVVCGVDAFWMTGPRIEMPHQIGRLRVRRLPQAGEECVVRMFFREQDKAGTTYDFCIFGADGEWIAEVLGYRGMAERWSSLSDPRRRMTWAIGRGLIKVITARYLARNRTGEAMPVDPKEIQIDSVDGLQRRVAPRVTWRGRWLRCQLALTHSDHWVAVAISLDPECRVGIDLVPGLLETTGLDWAFSPQESNWLESSRERGKRRAWLWGMKEALFKSAGNHLAFRPQQIELLFNGVDCDSARVGQDHIPISWHTELSLGDERLIAVGRVALVTGGARGIGRATAIRLAQAGADIVVNYVTSKSAAESVGEEISQLGRNVAIIKADVSEREDVETMLEFVGDEFGRLDILVSNAASGGFRPLLATSDRHFANAMNTNVRALLYLVQAAVPLMDKTPGRKKIIGLSSHGSHMALPMYGVIGGTKAALESIVRHLALELGDRGFNANVVQAGLVETDSTKRLPGSDEMFAQRRWKQMVGERDLLPEDVANAALFLASPLSDLVQGQTLIVDGGAAVHV</sequence>
<dbReference type="Pfam" id="PF08659">
    <property type="entry name" value="KR"/>
    <property type="match status" value="1"/>
</dbReference>
<feature type="active site" description="Proton acceptor; for dehydratase activity" evidence="4">
    <location>
        <position position="944"/>
    </location>
</feature>
<feature type="compositionally biased region" description="Low complexity" evidence="5">
    <location>
        <begin position="355"/>
        <end position="364"/>
    </location>
</feature>
<dbReference type="SUPFAM" id="SSF51735">
    <property type="entry name" value="NAD(P)-binding Rossmann-fold domains"/>
    <property type="match status" value="3"/>
</dbReference>
<dbReference type="InterPro" id="IPR042104">
    <property type="entry name" value="PKS_dehydratase_sf"/>
</dbReference>
<dbReference type="InterPro" id="IPR047794">
    <property type="entry name" value="C45_proenzyme-like"/>
</dbReference>
<dbReference type="Pfam" id="PF01648">
    <property type="entry name" value="ACPS"/>
    <property type="match status" value="1"/>
</dbReference>
<dbReference type="PRINTS" id="PR00081">
    <property type="entry name" value="GDHRDH"/>
</dbReference>
<comment type="caution">
    <text evidence="7">The sequence shown here is derived from an EMBL/GenBank/DDBJ whole genome shotgun (WGS) entry which is preliminary data.</text>
</comment>
<evidence type="ECO:0000313" key="8">
    <source>
        <dbReference type="Proteomes" id="UP001642464"/>
    </source>
</evidence>
<evidence type="ECO:0000313" key="7">
    <source>
        <dbReference type="EMBL" id="CAK9096085.1"/>
    </source>
</evidence>
<evidence type="ECO:0000256" key="5">
    <source>
        <dbReference type="SAM" id="MobiDB-lite"/>
    </source>
</evidence>
<accession>A0ABP0R8Z0</accession>
<keyword evidence="8" id="KW-1185">Reference proteome</keyword>
<dbReference type="Pfam" id="PF13561">
    <property type="entry name" value="adh_short_C2"/>
    <property type="match status" value="1"/>
</dbReference>
<dbReference type="CDD" id="cd08953">
    <property type="entry name" value="KR_2_SDR_x"/>
    <property type="match status" value="1"/>
</dbReference>
<keyword evidence="3" id="KW-0560">Oxidoreductase</keyword>
<dbReference type="InterPro" id="IPR005079">
    <property type="entry name" value="Peptidase_C45_hydrolase"/>
</dbReference>
<dbReference type="Proteomes" id="UP001642464">
    <property type="component" value="Unassembled WGS sequence"/>
</dbReference>
<dbReference type="InterPro" id="IPR036291">
    <property type="entry name" value="NAD(P)-bd_dom_sf"/>
</dbReference>
<dbReference type="Pfam" id="PF21089">
    <property type="entry name" value="PKS_DH_N"/>
    <property type="match status" value="1"/>
</dbReference>
<proteinExistence type="inferred from homology"/>
<organism evidence="7 8">
    <name type="scientific">Durusdinium trenchii</name>
    <dbReference type="NCBI Taxonomy" id="1381693"/>
    <lineage>
        <taxon>Eukaryota</taxon>
        <taxon>Sar</taxon>
        <taxon>Alveolata</taxon>
        <taxon>Dinophyceae</taxon>
        <taxon>Suessiales</taxon>
        <taxon>Symbiodiniaceae</taxon>
        <taxon>Durusdinium</taxon>
    </lineage>
</organism>
<keyword evidence="2" id="KW-0808">Transferase</keyword>
<dbReference type="PANTHER" id="PTHR42760">
    <property type="entry name" value="SHORT-CHAIN DEHYDROGENASES/REDUCTASES FAMILY MEMBER"/>
    <property type="match status" value="1"/>
</dbReference>
<feature type="active site" description="Proton donor; for dehydratase activity" evidence="4">
    <location>
        <position position="1135"/>
    </location>
</feature>
<feature type="region of interest" description="Disordered" evidence="5">
    <location>
        <begin position="342"/>
        <end position="368"/>
    </location>
</feature>
<name>A0ABP0R8Z0_9DINO</name>
<evidence type="ECO:0000256" key="1">
    <source>
        <dbReference type="ARBA" id="ARBA00006484"/>
    </source>
</evidence>
<dbReference type="Gene3D" id="3.10.129.110">
    <property type="entry name" value="Polyketide synthase dehydratase"/>
    <property type="match status" value="3"/>
</dbReference>
<dbReference type="InterPro" id="IPR002347">
    <property type="entry name" value="SDR_fam"/>
</dbReference>
<gene>
    <name evidence="7" type="ORF">SCF082_LOCUS45124</name>
</gene>
<dbReference type="EMBL" id="CAXAMM010040903">
    <property type="protein sequence ID" value="CAK9096085.1"/>
    <property type="molecule type" value="Genomic_DNA"/>
</dbReference>
<feature type="region of interest" description="N-terminal hotdog fold" evidence="4">
    <location>
        <begin position="905"/>
        <end position="1041"/>
    </location>
</feature>
<dbReference type="Gene3D" id="3.40.50.720">
    <property type="entry name" value="NAD(P)-binding Rossmann-like Domain"/>
    <property type="match status" value="2"/>
</dbReference>
<dbReference type="CDD" id="cd05359">
    <property type="entry name" value="ChcA_like_SDR_c"/>
    <property type="match status" value="1"/>
</dbReference>
<dbReference type="PROSITE" id="PS52019">
    <property type="entry name" value="PKS_MFAS_DH"/>
    <property type="match status" value="1"/>
</dbReference>
<dbReference type="InterPro" id="IPR049552">
    <property type="entry name" value="PKS_DH_N"/>
</dbReference>
<reference evidence="7 8" key="1">
    <citation type="submission" date="2024-02" db="EMBL/GenBank/DDBJ databases">
        <authorList>
            <person name="Chen Y."/>
            <person name="Shah S."/>
            <person name="Dougan E. K."/>
            <person name="Thang M."/>
            <person name="Chan C."/>
        </authorList>
    </citation>
    <scope>NUCLEOTIDE SEQUENCE [LARGE SCALE GENOMIC DNA]</scope>
</reference>
<dbReference type="Pfam" id="PF03417">
    <property type="entry name" value="AAT"/>
    <property type="match status" value="1"/>
</dbReference>
<evidence type="ECO:0000256" key="2">
    <source>
        <dbReference type="ARBA" id="ARBA00022679"/>
    </source>
</evidence>
<dbReference type="InterPro" id="IPR049551">
    <property type="entry name" value="PKS_DH_C"/>
</dbReference>
<dbReference type="InterPro" id="IPR049900">
    <property type="entry name" value="PKS_mFAS_DH"/>
</dbReference>
<feature type="region of interest" description="C-terminal hotdog fold" evidence="4">
    <location>
        <begin position="1067"/>
        <end position="1220"/>
    </location>
</feature>
<dbReference type="InterPro" id="IPR037143">
    <property type="entry name" value="4-PPantetheinyl_Trfase_dom_sf"/>
</dbReference>
<dbReference type="SMART" id="SM00822">
    <property type="entry name" value="PKS_KR"/>
    <property type="match status" value="1"/>
</dbReference>
<comment type="similarity">
    <text evidence="1">Belongs to the short-chain dehydrogenases/reductases (SDR) family.</text>
</comment>
<dbReference type="Gene3D" id="3.60.60.10">
    <property type="entry name" value="Penicillin V Acylase, Chain A"/>
    <property type="match status" value="1"/>
</dbReference>
<evidence type="ECO:0000259" key="6">
    <source>
        <dbReference type="PROSITE" id="PS52019"/>
    </source>
</evidence>
<protein>
    <submittedName>
        <fullName evidence="7">Enoyl-[acyl-carrier-protein] reductase [NADPH] FabL (ENR) (Enoyl-acyl carrier protein reductase III) (NADPH-dependent enoyl-ACP reductase)</fullName>
    </submittedName>
</protein>
<dbReference type="Pfam" id="PF14765">
    <property type="entry name" value="PS-DH"/>
    <property type="match status" value="1"/>
</dbReference>
<dbReference type="PANTHER" id="PTHR42760:SF115">
    <property type="entry name" value="3-OXOACYL-[ACYL-CARRIER-PROTEIN] REDUCTASE FABG"/>
    <property type="match status" value="1"/>
</dbReference>
<feature type="region of interest" description="Disordered" evidence="5">
    <location>
        <begin position="1213"/>
        <end position="1251"/>
    </location>
</feature>